<feature type="region of interest" description="Disordered" evidence="1">
    <location>
        <begin position="1"/>
        <end position="50"/>
    </location>
</feature>
<name>A0A094PUG6_9ZZZZ</name>
<evidence type="ECO:0000256" key="1">
    <source>
        <dbReference type="SAM" id="MobiDB-lite"/>
    </source>
</evidence>
<feature type="transmembrane region" description="Helical" evidence="2">
    <location>
        <begin position="92"/>
        <end position="111"/>
    </location>
</feature>
<dbReference type="AlphaFoldDB" id="A0A094PUG6"/>
<evidence type="ECO:0000256" key="2">
    <source>
        <dbReference type="SAM" id="Phobius"/>
    </source>
</evidence>
<dbReference type="EMBL" id="JNSL01000191">
    <property type="protein sequence ID" value="KGA13339.1"/>
    <property type="molecule type" value="Genomic_DNA"/>
</dbReference>
<feature type="compositionally biased region" description="Basic and acidic residues" evidence="1">
    <location>
        <begin position="1"/>
        <end position="26"/>
    </location>
</feature>
<feature type="transmembrane region" description="Helical" evidence="2">
    <location>
        <begin position="117"/>
        <end position="137"/>
    </location>
</feature>
<evidence type="ECO:0000313" key="3">
    <source>
        <dbReference type="EMBL" id="KGA13339.1"/>
    </source>
</evidence>
<organism evidence="3">
    <name type="scientific">freshwater metagenome</name>
    <dbReference type="NCBI Taxonomy" id="449393"/>
    <lineage>
        <taxon>unclassified sequences</taxon>
        <taxon>metagenomes</taxon>
        <taxon>ecological metagenomes</taxon>
    </lineage>
</organism>
<reference evidence="3" key="1">
    <citation type="submission" date="2014-06" db="EMBL/GenBank/DDBJ databases">
        <title>Key roles for freshwater Actinobacteria revealed by deep metagenomic sequencing.</title>
        <authorList>
            <person name="Ghai R."/>
            <person name="Mizuno C.M."/>
            <person name="Picazo A."/>
            <person name="Camacho A."/>
            <person name="Rodriguez-Valera F."/>
        </authorList>
    </citation>
    <scope>NUCLEOTIDE SEQUENCE</scope>
</reference>
<sequence>MTKADDKNPAKSPDKKGKATPKRKDAVAATKVNSITAPVTKADRSKNRSALKAARAEARAAYMRGDESAMPARDRGPVKRFVRDYVDSRRSLGEYFLPLMIFVLALTLIPSQEIRTLAILVMYGAMLYSVIYGYFVSKKIKAIVSEKFPGESTKGIGMYGWLRSTQMRKLRAPAPQKKLGDRT</sequence>
<keyword evidence="2" id="KW-0472">Membrane</keyword>
<dbReference type="InterPro" id="IPR021403">
    <property type="entry name" value="DUF3043"/>
</dbReference>
<gene>
    <name evidence="3" type="ORF">GM51_20015</name>
</gene>
<keyword evidence="2" id="KW-0812">Transmembrane</keyword>
<accession>A0A094PUG6</accession>
<dbReference type="Pfam" id="PF11241">
    <property type="entry name" value="DUF3043"/>
    <property type="match status" value="1"/>
</dbReference>
<protein>
    <recommendedName>
        <fullName evidence="4">DUF3043 domain-containing protein</fullName>
    </recommendedName>
</protein>
<comment type="caution">
    <text evidence="3">The sequence shown here is derived from an EMBL/GenBank/DDBJ whole genome shotgun (WGS) entry which is preliminary data.</text>
</comment>
<evidence type="ECO:0008006" key="4">
    <source>
        <dbReference type="Google" id="ProtNLM"/>
    </source>
</evidence>
<proteinExistence type="predicted"/>
<keyword evidence="2" id="KW-1133">Transmembrane helix</keyword>